<accession>A0A3N0EQ15</accession>
<dbReference type="PANTHER" id="PTHR24567:SF26">
    <property type="entry name" value="REGULATORY PROTEIN YEIL"/>
    <property type="match status" value="1"/>
</dbReference>
<evidence type="ECO:0000256" key="1">
    <source>
        <dbReference type="ARBA" id="ARBA00023015"/>
    </source>
</evidence>
<dbReference type="SUPFAM" id="SSF46785">
    <property type="entry name" value="Winged helix' DNA-binding domain"/>
    <property type="match status" value="1"/>
</dbReference>
<dbReference type="InterPro" id="IPR036388">
    <property type="entry name" value="WH-like_DNA-bd_sf"/>
</dbReference>
<sequence>MNRCEQCIVRQFTALNALTKDELMRMAVCRTSENIKKGQILFEEGEHPKGVYCIKSGICKLTKLSANGREQIVKLVTRGDLLGQRSILSGEKVNLTAIAVSDMEICLLPKEDILRSLANNREFSSEVMKEVCHDLKNANNSTVNMAQKTVKQRLADTLLYLYKTFGTDKHGFLSAQLTREELAGMVGTATESLIRMLSGLMKEGYLKTGGKKILLINIPGLEKISDGQENVSS</sequence>
<evidence type="ECO:0000313" key="6">
    <source>
        <dbReference type="EMBL" id="RNL89882.1"/>
    </source>
</evidence>
<dbReference type="InterPro" id="IPR050397">
    <property type="entry name" value="Env_Response_Regulators"/>
</dbReference>
<dbReference type="SMART" id="SM00100">
    <property type="entry name" value="cNMP"/>
    <property type="match status" value="1"/>
</dbReference>
<dbReference type="SUPFAM" id="SSF51206">
    <property type="entry name" value="cAMP-binding domain-like"/>
    <property type="match status" value="1"/>
</dbReference>
<dbReference type="InterPro" id="IPR000595">
    <property type="entry name" value="cNMP-bd_dom"/>
</dbReference>
<dbReference type="Proteomes" id="UP000267469">
    <property type="component" value="Unassembled WGS sequence"/>
</dbReference>
<protein>
    <submittedName>
        <fullName evidence="6">Crp/Fnr family transcriptional regulator</fullName>
    </submittedName>
</protein>
<evidence type="ECO:0000313" key="7">
    <source>
        <dbReference type="Proteomes" id="UP000267469"/>
    </source>
</evidence>
<dbReference type="InterPro" id="IPR014710">
    <property type="entry name" value="RmlC-like_jellyroll"/>
</dbReference>
<name>A0A3N0EQ15_SINP1</name>
<dbReference type="RefSeq" id="WP_123215319.1">
    <property type="nucleotide sequence ID" value="NZ_RJTM01000035.1"/>
</dbReference>
<dbReference type="Gene3D" id="2.60.120.10">
    <property type="entry name" value="Jelly Rolls"/>
    <property type="match status" value="1"/>
</dbReference>
<dbReference type="GO" id="GO:0005829">
    <property type="term" value="C:cytosol"/>
    <property type="evidence" value="ECO:0007669"/>
    <property type="project" value="TreeGrafter"/>
</dbReference>
<dbReference type="CDD" id="cd00038">
    <property type="entry name" value="CAP_ED"/>
    <property type="match status" value="1"/>
</dbReference>
<dbReference type="InterPro" id="IPR036390">
    <property type="entry name" value="WH_DNA-bd_sf"/>
</dbReference>
<dbReference type="Pfam" id="PF13545">
    <property type="entry name" value="HTH_Crp_2"/>
    <property type="match status" value="1"/>
</dbReference>
<organism evidence="6 7">
    <name type="scientific">Sinomicrobium pectinilyticum</name>
    <dbReference type="NCBI Taxonomy" id="1084421"/>
    <lineage>
        <taxon>Bacteria</taxon>
        <taxon>Pseudomonadati</taxon>
        <taxon>Bacteroidota</taxon>
        <taxon>Flavobacteriia</taxon>
        <taxon>Flavobacteriales</taxon>
        <taxon>Flavobacteriaceae</taxon>
        <taxon>Sinomicrobium</taxon>
    </lineage>
</organism>
<keyword evidence="2" id="KW-0238">DNA-binding</keyword>
<evidence type="ECO:0000256" key="2">
    <source>
        <dbReference type="ARBA" id="ARBA00023125"/>
    </source>
</evidence>
<keyword evidence="3" id="KW-0804">Transcription</keyword>
<dbReference type="OrthoDB" id="9127033at2"/>
<dbReference type="Gene3D" id="1.10.10.10">
    <property type="entry name" value="Winged helix-like DNA-binding domain superfamily/Winged helix DNA-binding domain"/>
    <property type="match status" value="1"/>
</dbReference>
<dbReference type="SMART" id="SM00419">
    <property type="entry name" value="HTH_CRP"/>
    <property type="match status" value="1"/>
</dbReference>
<dbReference type="PANTHER" id="PTHR24567">
    <property type="entry name" value="CRP FAMILY TRANSCRIPTIONAL REGULATORY PROTEIN"/>
    <property type="match status" value="1"/>
</dbReference>
<dbReference type="InterPro" id="IPR018490">
    <property type="entry name" value="cNMP-bd_dom_sf"/>
</dbReference>
<keyword evidence="7" id="KW-1185">Reference proteome</keyword>
<feature type="domain" description="Cyclic nucleotide-binding" evidence="4">
    <location>
        <begin position="14"/>
        <end position="117"/>
    </location>
</feature>
<evidence type="ECO:0000259" key="4">
    <source>
        <dbReference type="PROSITE" id="PS50042"/>
    </source>
</evidence>
<dbReference type="GO" id="GO:0003677">
    <property type="term" value="F:DNA binding"/>
    <property type="evidence" value="ECO:0007669"/>
    <property type="project" value="UniProtKB-KW"/>
</dbReference>
<comment type="caution">
    <text evidence="6">The sequence shown here is derived from an EMBL/GenBank/DDBJ whole genome shotgun (WGS) entry which is preliminary data.</text>
</comment>
<evidence type="ECO:0000256" key="3">
    <source>
        <dbReference type="ARBA" id="ARBA00023163"/>
    </source>
</evidence>
<evidence type="ECO:0000259" key="5">
    <source>
        <dbReference type="PROSITE" id="PS51063"/>
    </source>
</evidence>
<dbReference type="PROSITE" id="PS51063">
    <property type="entry name" value="HTH_CRP_2"/>
    <property type="match status" value="1"/>
</dbReference>
<keyword evidence="1" id="KW-0805">Transcription regulation</keyword>
<proteinExistence type="predicted"/>
<dbReference type="InterPro" id="IPR012318">
    <property type="entry name" value="HTH_CRP"/>
</dbReference>
<gene>
    <name evidence="6" type="ORF">ED312_07140</name>
</gene>
<dbReference type="AlphaFoldDB" id="A0A3N0EQ15"/>
<reference evidence="6 7" key="1">
    <citation type="submission" date="2018-10" db="EMBL/GenBank/DDBJ databases">
        <title>Sinomicrobium pectinilyticum sp. nov., a pectinase-producing bacterium isolated from alkaline and saline soil, and emended description of the genus Sinomicrobium.</title>
        <authorList>
            <person name="Cheng B."/>
            <person name="Li C."/>
            <person name="Lai Q."/>
            <person name="Du M."/>
            <person name="Shao Z."/>
            <person name="Xu P."/>
            <person name="Yang C."/>
        </authorList>
    </citation>
    <scope>NUCLEOTIDE SEQUENCE [LARGE SCALE GENOMIC DNA]</scope>
    <source>
        <strain evidence="6 7">5DNS001</strain>
    </source>
</reference>
<feature type="domain" description="HTH crp-type" evidence="5">
    <location>
        <begin position="148"/>
        <end position="219"/>
    </location>
</feature>
<dbReference type="PROSITE" id="PS50042">
    <property type="entry name" value="CNMP_BINDING_3"/>
    <property type="match status" value="1"/>
</dbReference>
<dbReference type="EMBL" id="RJTM01000035">
    <property type="protein sequence ID" value="RNL89882.1"/>
    <property type="molecule type" value="Genomic_DNA"/>
</dbReference>
<dbReference type="GO" id="GO:0003700">
    <property type="term" value="F:DNA-binding transcription factor activity"/>
    <property type="evidence" value="ECO:0007669"/>
    <property type="project" value="TreeGrafter"/>
</dbReference>
<dbReference type="Pfam" id="PF00027">
    <property type="entry name" value="cNMP_binding"/>
    <property type="match status" value="1"/>
</dbReference>